<keyword evidence="3" id="KW-1185">Reference proteome</keyword>
<gene>
    <name evidence="2" type="ORF">CLV60_101117</name>
</gene>
<evidence type="ECO:0000313" key="3">
    <source>
        <dbReference type="Proteomes" id="UP000241964"/>
    </source>
</evidence>
<dbReference type="PRINTS" id="PR00080">
    <property type="entry name" value="SDRFAMILY"/>
</dbReference>
<proteinExistence type="inferred from homology"/>
<accession>A0A2P8GIG3</accession>
<dbReference type="EMBL" id="PYAS01000001">
    <property type="protein sequence ID" value="PSL33748.1"/>
    <property type="molecule type" value="Genomic_DNA"/>
</dbReference>
<evidence type="ECO:0000313" key="2">
    <source>
        <dbReference type="EMBL" id="PSL33748.1"/>
    </source>
</evidence>
<sequence>MIGQIVRLFERAFSDLYIITLLSTNKMKRLENKVIVITGAAMGLGYATALEAAKNGAILSLIDYNSESLEKAKSAIESQYPDTQILTAVADVSDEAAVKKYVDDTVAQFGRIDGFYNNAGIEGRQAPMVEYDLDVFKKVVDINLMGVYYGLKYIIPVMQKQEYGRIVNVASVGGIRGVMNQTPYVATKHAVSGITKNAALEYGKFGILTNAIAPGAILTPMVAEAFRQVNPADPKQAEDHYAQSNPTKRLGLPEEVGKLVVFLLSEDCSYVSGQIIAIDGGQSNSYGNV</sequence>
<dbReference type="AlphaFoldDB" id="A0A2P8GIG3"/>
<dbReference type="PRINTS" id="PR00081">
    <property type="entry name" value="GDHRDH"/>
</dbReference>
<name>A0A2P8GIG3_9BACT</name>
<comment type="caution">
    <text evidence="2">The sequence shown here is derived from an EMBL/GenBank/DDBJ whole genome shotgun (WGS) entry which is preliminary data.</text>
</comment>
<dbReference type="PANTHER" id="PTHR42760">
    <property type="entry name" value="SHORT-CHAIN DEHYDROGENASES/REDUCTASES FAMILY MEMBER"/>
    <property type="match status" value="1"/>
</dbReference>
<dbReference type="InterPro" id="IPR020904">
    <property type="entry name" value="Sc_DH/Rdtase_CS"/>
</dbReference>
<organism evidence="2 3">
    <name type="scientific">Dyadobacter jiangsuensis</name>
    <dbReference type="NCBI Taxonomy" id="1591085"/>
    <lineage>
        <taxon>Bacteria</taxon>
        <taxon>Pseudomonadati</taxon>
        <taxon>Bacteroidota</taxon>
        <taxon>Cytophagia</taxon>
        <taxon>Cytophagales</taxon>
        <taxon>Spirosomataceae</taxon>
        <taxon>Dyadobacter</taxon>
    </lineage>
</organism>
<dbReference type="GO" id="GO:0016616">
    <property type="term" value="F:oxidoreductase activity, acting on the CH-OH group of donors, NAD or NADP as acceptor"/>
    <property type="evidence" value="ECO:0007669"/>
    <property type="project" value="TreeGrafter"/>
</dbReference>
<dbReference type="Pfam" id="PF13561">
    <property type="entry name" value="adh_short_C2"/>
    <property type="match status" value="1"/>
</dbReference>
<dbReference type="InterPro" id="IPR036291">
    <property type="entry name" value="NAD(P)-bd_dom_sf"/>
</dbReference>
<evidence type="ECO:0000256" key="1">
    <source>
        <dbReference type="ARBA" id="ARBA00006484"/>
    </source>
</evidence>
<dbReference type="Gene3D" id="3.40.50.720">
    <property type="entry name" value="NAD(P)-binding Rossmann-like Domain"/>
    <property type="match status" value="1"/>
</dbReference>
<dbReference type="FunFam" id="3.40.50.720:FF:000084">
    <property type="entry name" value="Short-chain dehydrogenase reductase"/>
    <property type="match status" value="1"/>
</dbReference>
<dbReference type="Proteomes" id="UP000241964">
    <property type="component" value="Unassembled WGS sequence"/>
</dbReference>
<protein>
    <submittedName>
        <fullName evidence="2">NAD(P)-dependent dehydrogenase (Short-subunit alcohol dehydrogenase family)</fullName>
    </submittedName>
</protein>
<comment type="similarity">
    <text evidence="1">Belongs to the short-chain dehydrogenases/reductases (SDR) family.</text>
</comment>
<dbReference type="SUPFAM" id="SSF51735">
    <property type="entry name" value="NAD(P)-binding Rossmann-fold domains"/>
    <property type="match status" value="1"/>
</dbReference>
<dbReference type="InterPro" id="IPR002347">
    <property type="entry name" value="SDR_fam"/>
</dbReference>
<reference evidence="2 3" key="1">
    <citation type="submission" date="2018-03" db="EMBL/GenBank/DDBJ databases">
        <title>Genomic Encyclopedia of Archaeal and Bacterial Type Strains, Phase II (KMG-II): from individual species to whole genera.</title>
        <authorList>
            <person name="Goeker M."/>
        </authorList>
    </citation>
    <scope>NUCLEOTIDE SEQUENCE [LARGE SCALE GENOMIC DNA]</scope>
    <source>
        <strain evidence="2 3">DSM 29057</strain>
    </source>
</reference>
<dbReference type="PROSITE" id="PS00061">
    <property type="entry name" value="ADH_SHORT"/>
    <property type="match status" value="1"/>
</dbReference>